<reference evidence="1 2" key="1">
    <citation type="submission" date="2017-11" db="EMBL/GenBank/DDBJ databases">
        <title>De-novo sequencing of pomegranate (Punica granatum L.) genome.</title>
        <authorList>
            <person name="Akparov Z."/>
            <person name="Amiraslanov A."/>
            <person name="Hajiyeva S."/>
            <person name="Abbasov M."/>
            <person name="Kaur K."/>
            <person name="Hamwieh A."/>
            <person name="Solovyev V."/>
            <person name="Salamov A."/>
            <person name="Braich B."/>
            <person name="Kosarev P."/>
            <person name="Mahmoud A."/>
            <person name="Hajiyev E."/>
            <person name="Babayeva S."/>
            <person name="Izzatullayeva V."/>
            <person name="Mammadov A."/>
            <person name="Mammadov A."/>
            <person name="Sharifova S."/>
            <person name="Ojaghi J."/>
            <person name="Eynullazada K."/>
            <person name="Bayramov B."/>
            <person name="Abdulazimova A."/>
            <person name="Shahmuradov I."/>
        </authorList>
    </citation>
    <scope>NUCLEOTIDE SEQUENCE [LARGE SCALE GENOMIC DNA]</scope>
    <source>
        <strain evidence="2">cv. AG2017</strain>
        <tissue evidence="1">Leaf</tissue>
    </source>
</reference>
<proteinExistence type="predicted"/>
<dbReference type="AlphaFoldDB" id="A0A2I0KVL4"/>
<organism evidence="1 2">
    <name type="scientific">Punica granatum</name>
    <name type="common">Pomegranate</name>
    <dbReference type="NCBI Taxonomy" id="22663"/>
    <lineage>
        <taxon>Eukaryota</taxon>
        <taxon>Viridiplantae</taxon>
        <taxon>Streptophyta</taxon>
        <taxon>Embryophyta</taxon>
        <taxon>Tracheophyta</taxon>
        <taxon>Spermatophyta</taxon>
        <taxon>Magnoliopsida</taxon>
        <taxon>eudicotyledons</taxon>
        <taxon>Gunneridae</taxon>
        <taxon>Pentapetalae</taxon>
        <taxon>rosids</taxon>
        <taxon>malvids</taxon>
        <taxon>Myrtales</taxon>
        <taxon>Lythraceae</taxon>
        <taxon>Punica</taxon>
    </lineage>
</organism>
<dbReference type="EMBL" id="PGOL01000323">
    <property type="protein sequence ID" value="PKI72508.1"/>
    <property type="molecule type" value="Genomic_DNA"/>
</dbReference>
<accession>A0A2I0KVL4</accession>
<comment type="caution">
    <text evidence="1">The sequence shown here is derived from an EMBL/GenBank/DDBJ whole genome shotgun (WGS) entry which is preliminary data.</text>
</comment>
<gene>
    <name evidence="1" type="ORF">CRG98_007111</name>
</gene>
<evidence type="ECO:0000313" key="1">
    <source>
        <dbReference type="EMBL" id="PKI72508.1"/>
    </source>
</evidence>
<sequence length="88" mass="9725">MLTSIGAPQWVGGKWHQACNGRGCCCCWLRLDATRRAAGRGRSRLDARLIAAERDWAIGWTRLDATGPAACRGWTRLGVRLDMVVLTQ</sequence>
<name>A0A2I0KVL4_PUNGR</name>
<evidence type="ECO:0000313" key="2">
    <source>
        <dbReference type="Proteomes" id="UP000233551"/>
    </source>
</evidence>
<keyword evidence="2" id="KW-1185">Reference proteome</keyword>
<dbReference type="Proteomes" id="UP000233551">
    <property type="component" value="Unassembled WGS sequence"/>
</dbReference>
<protein>
    <submittedName>
        <fullName evidence="1">Uncharacterized protein</fullName>
    </submittedName>
</protein>